<feature type="compositionally biased region" description="Basic and acidic residues" evidence="1">
    <location>
        <begin position="930"/>
        <end position="957"/>
    </location>
</feature>
<dbReference type="AlphaFoldDB" id="A0A5Q4C7E0"/>
<feature type="compositionally biased region" description="Polar residues" evidence="1">
    <location>
        <begin position="915"/>
        <end position="929"/>
    </location>
</feature>
<keyword evidence="3" id="KW-1185">Reference proteome</keyword>
<sequence length="1233" mass="136240">MSEPELEPGRNKRPGVLHGTAAPLSDALRGALNAAIETIYATGGPDTSLHCNAPNSDMGRHASTTTADAALTASFPAPNPPLDAAFARLTECLKRWESRIEDRSLRCQTAVYHFHPPWSFADYESRVMGQNMSDADSTLVARLRWICPKLGFEVFPVVLKYSGNTCQYNAWVPLEQANGHAVPDSAGHNGSWKPYQHVKHTPSIFQFNTFSGSTLAESAACHERNLLNERNVFWERSRRGIFGWESPDEQRLYEEERKLREVNPQWYHNIIPGTSSDLGCYYAPAVIIVPFSTQMDFVNRAENPQPVARIWRYLLTRCNESVEPAAYFTAVQTLCNFLWPENDDSPTETHILGIRIRDRQEWIDAVDSDIMGDLIVASLVTKDSHLCTRLIAQTRVEPEVNYTWVCEKASVHGYFAADVLYGLRRFLFKRSNFLQIAGIIDKLPAYCEASDTAETVLELVKATLSTLQSPVTASHGRIVVNFIRLFKDFKTWSDVVQPAIVSQHRQLHRHSQFMLGLLNRLLEVARKDNLPIDQVTAFYQQYADPKKPSHTLWQVGRLVSNAAKDKTAEAKTARQTWFVAEPKEEFVNERSEPLPIHHAVIAGVFRSLDRLGMHDQVTDLADYMVEHIAEVEPIHISQLWMPLLMALQDLADPENRAFRRLFQAIFEHYDRAVFEDISDRLEHDPDSIPHMAACCKYCQSLNSYLEQPLWKTIHLVHPRATVNHIETRLCGQGKPVKIVVYGKNEASLAMQLTKTSLVNEKLRQVVELRRQEATATVRQFDPAKLLPFLEDKGEIMWRLGNAESAEVPREISARRSDSQATSTAKLSRSSSSSTPDVSPSPSKSPRENVQQLGIKSETPSSTETRRNESTPRVESPSDFDAVKAEPSSAVGSARRSARRDIRALFGAAGKKHETTSLSNQSLPKTNGSSTRDRLRELGNIKRESTPKYDDGSTDRLRAALAKSRTQRQAPGSSGSIPPSSLSKTATPSKRTEASASSAAPTRSRNGYPSLRKTVGLTDGTPPLLPLVQSATAGSARSRPSVLVGPLTGSTPLLGSLAGTSRRSLGVGIRDRSPSSSPSRATGSNEPDFMAAILDAERARKRRAGSTWEVRAVSGNVVGSGTSSRKSRFESSRQDKENTRLPTLTGAPRLGTGSAGRARSTAGALVARSSNAKPGTTRIPASAGSKRKMDSSDDDNDDAIIDLGGNSPPFGGANKKKKRIPVFNLLDDDPFGED</sequence>
<feature type="compositionally biased region" description="Basic and acidic residues" evidence="1">
    <location>
        <begin position="1126"/>
        <end position="1138"/>
    </location>
</feature>
<feature type="compositionally biased region" description="Polar residues" evidence="1">
    <location>
        <begin position="1047"/>
        <end position="1062"/>
    </location>
</feature>
<proteinExistence type="predicted"/>
<dbReference type="OrthoDB" id="4840364at2759"/>
<comment type="caution">
    <text evidence="2">The sequence shown here is derived from an EMBL/GenBank/DDBJ whole genome shotgun (WGS) entry which is preliminary data.</text>
</comment>
<dbReference type="EMBL" id="PUHP01000020">
    <property type="protein sequence ID" value="TQN74819.1"/>
    <property type="molecule type" value="Genomic_DNA"/>
</dbReference>
<feature type="region of interest" description="Disordered" evidence="1">
    <location>
        <begin position="805"/>
        <end position="1087"/>
    </location>
</feature>
<feature type="compositionally biased region" description="Low complexity" evidence="1">
    <location>
        <begin position="1150"/>
        <end position="1163"/>
    </location>
</feature>
<evidence type="ECO:0000313" key="3">
    <source>
        <dbReference type="Proteomes" id="UP000326340"/>
    </source>
</evidence>
<protein>
    <submittedName>
        <fullName evidence="2">Uncharacterized protein</fullName>
    </submittedName>
</protein>
<accession>A0A5Q4C7E0</accession>
<evidence type="ECO:0000256" key="1">
    <source>
        <dbReference type="SAM" id="MobiDB-lite"/>
    </source>
</evidence>
<feature type="region of interest" description="Disordered" evidence="1">
    <location>
        <begin position="1116"/>
        <end position="1219"/>
    </location>
</feature>
<reference evidence="2 3" key="1">
    <citation type="journal article" date="2019" name="Sci. Rep.">
        <title>Colletotrichum shisoi sp. nov., an anthracnose pathogen of Perilla frutescens in Japan: molecular phylogenetic, morphological and genomic evidence.</title>
        <authorList>
            <person name="Gan P."/>
            <person name="Tsushima A."/>
            <person name="Hiroyama R."/>
            <person name="Narusaka M."/>
            <person name="Takano Y."/>
            <person name="Narusaka Y."/>
            <person name="Kawaradani M."/>
            <person name="Damm U."/>
            <person name="Shirasu K."/>
        </authorList>
    </citation>
    <scope>NUCLEOTIDE SEQUENCE [LARGE SCALE GENOMIC DNA]</scope>
    <source>
        <strain evidence="2 3">PG-2018a</strain>
    </source>
</reference>
<gene>
    <name evidence="2" type="ORF">CSHISOI_00587</name>
</gene>
<feature type="compositionally biased region" description="Low complexity" evidence="1">
    <location>
        <begin position="827"/>
        <end position="843"/>
    </location>
</feature>
<organism evidence="2 3">
    <name type="scientific">Colletotrichum shisoi</name>
    <dbReference type="NCBI Taxonomy" id="2078593"/>
    <lineage>
        <taxon>Eukaryota</taxon>
        <taxon>Fungi</taxon>
        <taxon>Dikarya</taxon>
        <taxon>Ascomycota</taxon>
        <taxon>Pezizomycotina</taxon>
        <taxon>Sordariomycetes</taxon>
        <taxon>Hypocreomycetidae</taxon>
        <taxon>Glomerellales</taxon>
        <taxon>Glomerellaceae</taxon>
        <taxon>Colletotrichum</taxon>
        <taxon>Colletotrichum destructivum species complex</taxon>
    </lineage>
</organism>
<feature type="compositionally biased region" description="Basic and acidic residues" evidence="1">
    <location>
        <begin position="806"/>
        <end position="817"/>
    </location>
</feature>
<name>A0A5Q4C7E0_9PEZI</name>
<evidence type="ECO:0000313" key="2">
    <source>
        <dbReference type="EMBL" id="TQN74819.1"/>
    </source>
</evidence>
<dbReference type="Proteomes" id="UP000326340">
    <property type="component" value="Unassembled WGS sequence"/>
</dbReference>
<feature type="compositionally biased region" description="Polar residues" evidence="1">
    <location>
        <begin position="847"/>
        <end position="862"/>
    </location>
</feature>
<feature type="compositionally biased region" description="Low complexity" evidence="1">
    <location>
        <begin position="970"/>
        <end position="982"/>
    </location>
</feature>